<accession>A0A183B0M1</accession>
<feature type="compositionally biased region" description="Low complexity" evidence="1">
    <location>
        <begin position="45"/>
        <end position="69"/>
    </location>
</feature>
<dbReference type="AlphaFoldDB" id="A0A183B0M1"/>
<organism evidence="2">
    <name type="scientific">Echinostoma caproni</name>
    <dbReference type="NCBI Taxonomy" id="27848"/>
    <lineage>
        <taxon>Eukaryota</taxon>
        <taxon>Metazoa</taxon>
        <taxon>Spiralia</taxon>
        <taxon>Lophotrochozoa</taxon>
        <taxon>Platyhelminthes</taxon>
        <taxon>Trematoda</taxon>
        <taxon>Digenea</taxon>
        <taxon>Plagiorchiida</taxon>
        <taxon>Echinostomata</taxon>
        <taxon>Echinostomatoidea</taxon>
        <taxon>Echinostomatidae</taxon>
        <taxon>Echinostoma</taxon>
    </lineage>
</organism>
<protein>
    <submittedName>
        <fullName evidence="2">DDE Tnp4 domain-containing protein</fullName>
    </submittedName>
</protein>
<proteinExistence type="predicted"/>
<sequence length="345" mass="39848">LKLTARFEQWATYELIIQVKHIKEMREVMNTFVPLITSPSEQRQEQQQQKQQQQLEKQQTETQQQPKTQVKMSNESESVPQSCMLLEHTFSNPTNGGTVACFLELMMFEQVVDLKMCINLSDITFLGDRWFDSAVDSYYEKHSKSRSGEIDQSGTTGRDLIAPRNELGTRLVNRSFLSQLHKSPACIADTDFWIESGFNRRARWFDHRMSFAGGQMIAIQWTQSEKVIQPEFSLKAWYEQMLTEVDSVINRVAKIAPRPIGDFYTDEQPRAERDRISAPIVAKPTVVVDDIKSALERYITHGRVVGRTSKEIKIPQNMNAIALIYRLYNQNTYSTFFILSAISEQ</sequence>
<evidence type="ECO:0000313" key="2">
    <source>
        <dbReference type="WBParaSite" id="ECPE_0001279301-mRNA-1"/>
    </source>
</evidence>
<reference evidence="2" key="1">
    <citation type="submission" date="2016-06" db="UniProtKB">
        <authorList>
            <consortium name="WormBaseParasite"/>
        </authorList>
    </citation>
    <scope>IDENTIFICATION</scope>
</reference>
<evidence type="ECO:0000256" key="1">
    <source>
        <dbReference type="SAM" id="MobiDB-lite"/>
    </source>
</evidence>
<feature type="region of interest" description="Disordered" evidence="1">
    <location>
        <begin position="39"/>
        <end position="76"/>
    </location>
</feature>
<dbReference type="WBParaSite" id="ECPE_0001279301-mRNA-1">
    <property type="protein sequence ID" value="ECPE_0001279301-mRNA-1"/>
    <property type="gene ID" value="ECPE_0001279301"/>
</dbReference>
<name>A0A183B0M1_9TREM</name>